<feature type="domain" description="EamA" evidence="7">
    <location>
        <begin position="6"/>
        <end position="148"/>
    </location>
</feature>
<dbReference type="PANTHER" id="PTHR32322">
    <property type="entry name" value="INNER MEMBRANE TRANSPORTER"/>
    <property type="match status" value="1"/>
</dbReference>
<keyword evidence="5 6" id="KW-0472">Membrane</keyword>
<evidence type="ECO:0000313" key="8">
    <source>
        <dbReference type="EMBL" id="MFD2743705.1"/>
    </source>
</evidence>
<evidence type="ECO:0000256" key="5">
    <source>
        <dbReference type="ARBA" id="ARBA00023136"/>
    </source>
</evidence>
<feature type="transmembrane region" description="Helical" evidence="6">
    <location>
        <begin position="155"/>
        <end position="171"/>
    </location>
</feature>
<feature type="transmembrane region" description="Helical" evidence="6">
    <location>
        <begin position="210"/>
        <end position="230"/>
    </location>
</feature>
<comment type="caution">
    <text evidence="8">The sequence shown here is derived from an EMBL/GenBank/DDBJ whole genome shotgun (WGS) entry which is preliminary data.</text>
</comment>
<feature type="transmembrane region" description="Helical" evidence="6">
    <location>
        <begin position="132"/>
        <end position="149"/>
    </location>
</feature>
<feature type="transmembrane region" description="Helical" evidence="6">
    <location>
        <begin position="76"/>
        <end position="101"/>
    </location>
</feature>
<evidence type="ECO:0000256" key="3">
    <source>
        <dbReference type="ARBA" id="ARBA00022692"/>
    </source>
</evidence>
<evidence type="ECO:0000256" key="1">
    <source>
        <dbReference type="ARBA" id="ARBA00004651"/>
    </source>
</evidence>
<keyword evidence="9" id="KW-1185">Reference proteome</keyword>
<feature type="transmembrane region" description="Helical" evidence="6">
    <location>
        <begin position="183"/>
        <end position="204"/>
    </location>
</feature>
<dbReference type="InterPro" id="IPR050638">
    <property type="entry name" value="AA-Vitamin_Transporters"/>
</dbReference>
<gene>
    <name evidence="8" type="ORF">ACFSQ6_09880</name>
</gene>
<sequence>MNLKFYISALIGFIIWGLFSLVLKPLHGYAALEILLFRVLFSTLSIWLVNVLFRRKQIKASVRQIKDFSSSEKRKIFANYVVSALMLSLNWFVFIFVMNTISVNATSLAYLICPILTTALAAVFLGERLKVGQWMAVGISAFSCILLSMGHFIDLFYSLMIALTYAIYLILQKSNTQVDKLFSLAIHITLSTIILLPLFGVVGLGGNKSAIFYELVLLIAVVFTIIPLFLNAYALKGLNSSLVGILLYINPLLSFTLAVTYFGEPITGLQMVAYGMIVFAVAWFNFLYFRNSRKVIPSAEEAPIIPQ</sequence>
<feature type="domain" description="EamA" evidence="7">
    <location>
        <begin position="156"/>
        <end position="285"/>
    </location>
</feature>
<keyword evidence="4 6" id="KW-1133">Transmembrane helix</keyword>
<comment type="subcellular location">
    <subcellularLocation>
        <location evidence="1">Cell membrane</location>
        <topology evidence="1">Multi-pass membrane protein</topology>
    </subcellularLocation>
</comment>
<dbReference type="RefSeq" id="WP_066757082.1">
    <property type="nucleotide sequence ID" value="NZ_JBHUMB010000013.1"/>
</dbReference>
<dbReference type="EMBL" id="JBHUMB010000013">
    <property type="protein sequence ID" value="MFD2743705.1"/>
    <property type="molecule type" value="Genomic_DNA"/>
</dbReference>
<dbReference type="InterPro" id="IPR000620">
    <property type="entry name" value="EamA_dom"/>
</dbReference>
<reference evidence="9" key="1">
    <citation type="journal article" date="2019" name="Int. J. Syst. Evol. Microbiol.">
        <title>The Global Catalogue of Microorganisms (GCM) 10K type strain sequencing project: providing services to taxonomists for standard genome sequencing and annotation.</title>
        <authorList>
            <consortium name="The Broad Institute Genomics Platform"/>
            <consortium name="The Broad Institute Genome Sequencing Center for Infectious Disease"/>
            <person name="Wu L."/>
            <person name="Ma J."/>
        </authorList>
    </citation>
    <scope>NUCLEOTIDE SEQUENCE [LARGE SCALE GENOMIC DNA]</scope>
    <source>
        <strain evidence="9">KCTC 42247</strain>
    </source>
</reference>
<evidence type="ECO:0000256" key="4">
    <source>
        <dbReference type="ARBA" id="ARBA00022989"/>
    </source>
</evidence>
<evidence type="ECO:0000256" key="6">
    <source>
        <dbReference type="SAM" id="Phobius"/>
    </source>
</evidence>
<protein>
    <submittedName>
        <fullName evidence="8">EamA family transporter</fullName>
    </submittedName>
</protein>
<organism evidence="8 9">
    <name type="scientific">Sphingobacterium populi</name>
    <dbReference type="NCBI Taxonomy" id="1812824"/>
    <lineage>
        <taxon>Bacteria</taxon>
        <taxon>Pseudomonadati</taxon>
        <taxon>Bacteroidota</taxon>
        <taxon>Sphingobacteriia</taxon>
        <taxon>Sphingobacteriales</taxon>
        <taxon>Sphingobacteriaceae</taxon>
        <taxon>Sphingobacterium</taxon>
    </lineage>
</organism>
<keyword evidence="2" id="KW-1003">Cell membrane</keyword>
<dbReference type="Pfam" id="PF00892">
    <property type="entry name" value="EamA"/>
    <property type="match status" value="2"/>
</dbReference>
<evidence type="ECO:0000259" key="7">
    <source>
        <dbReference type="Pfam" id="PF00892"/>
    </source>
</evidence>
<feature type="transmembrane region" description="Helical" evidence="6">
    <location>
        <begin position="5"/>
        <end position="23"/>
    </location>
</feature>
<evidence type="ECO:0000256" key="2">
    <source>
        <dbReference type="ARBA" id="ARBA00022475"/>
    </source>
</evidence>
<dbReference type="PANTHER" id="PTHR32322:SF18">
    <property type="entry name" value="S-ADENOSYLMETHIONINE_S-ADENOSYLHOMOCYSTEINE TRANSPORTER"/>
    <property type="match status" value="1"/>
</dbReference>
<feature type="transmembrane region" description="Helical" evidence="6">
    <location>
        <begin position="268"/>
        <end position="289"/>
    </location>
</feature>
<proteinExistence type="predicted"/>
<dbReference type="SUPFAM" id="SSF103481">
    <property type="entry name" value="Multidrug resistance efflux transporter EmrE"/>
    <property type="match status" value="2"/>
</dbReference>
<keyword evidence="3 6" id="KW-0812">Transmembrane</keyword>
<feature type="transmembrane region" description="Helical" evidence="6">
    <location>
        <begin position="242"/>
        <end position="262"/>
    </location>
</feature>
<dbReference type="InterPro" id="IPR037185">
    <property type="entry name" value="EmrE-like"/>
</dbReference>
<dbReference type="Proteomes" id="UP001597418">
    <property type="component" value="Unassembled WGS sequence"/>
</dbReference>
<feature type="transmembrane region" description="Helical" evidence="6">
    <location>
        <begin position="107"/>
        <end position="125"/>
    </location>
</feature>
<evidence type="ECO:0000313" key="9">
    <source>
        <dbReference type="Proteomes" id="UP001597418"/>
    </source>
</evidence>
<name>A0ABW5UDS6_9SPHI</name>
<accession>A0ABW5UDS6</accession>
<feature type="transmembrane region" description="Helical" evidence="6">
    <location>
        <begin position="29"/>
        <end position="53"/>
    </location>
</feature>